<keyword evidence="1" id="KW-0479">Metal-binding</keyword>
<dbReference type="PRINTS" id="PR00398">
    <property type="entry name" value="STRDHORMONER"/>
</dbReference>
<evidence type="ECO:0000256" key="1">
    <source>
        <dbReference type="ARBA" id="ARBA00022723"/>
    </source>
</evidence>
<keyword evidence="6" id="KW-0804">Transcription</keyword>
<dbReference type="PROSITE" id="PS51030">
    <property type="entry name" value="NUCLEAR_REC_DBD_2"/>
    <property type="match status" value="1"/>
</dbReference>
<organism evidence="12 13">
    <name type="scientific">Dimorphilus gyrociliatus</name>
    <dbReference type="NCBI Taxonomy" id="2664684"/>
    <lineage>
        <taxon>Eukaryota</taxon>
        <taxon>Metazoa</taxon>
        <taxon>Spiralia</taxon>
        <taxon>Lophotrochozoa</taxon>
        <taxon>Annelida</taxon>
        <taxon>Polychaeta</taxon>
        <taxon>Polychaeta incertae sedis</taxon>
        <taxon>Dinophilidae</taxon>
        <taxon>Dimorphilus</taxon>
    </lineage>
</organism>
<evidence type="ECO:0000256" key="6">
    <source>
        <dbReference type="ARBA" id="ARBA00023163"/>
    </source>
</evidence>
<evidence type="ECO:0000256" key="9">
    <source>
        <dbReference type="SAM" id="MobiDB-lite"/>
    </source>
</evidence>
<sequence length="525" mass="59659">MSTVKRPNDLRRGDEQVKRTKLDSSCPPFMASTFKLPPSLDRDMEEHRVRRNTMPSMQRSQRKATIEAPREVDSRLKHCRSDSELIKYLTASVIPSTTNRHDSEKSILESLLTNDVPNLAKLPHWARSGENLELLAEIVTERARSDLTGIKNKDFMVKSSSTRSLDSGYDSYSSLPKNSSATLRELLQGEQIGAKSLPCNLDSLATAKADDKNSLRRQSLEGGGFGVKFFLENDDDEEPEERGTLCKVCSGHKVDKEFCVECSEFFNETIKNRVRYTCTCPQKCSACKLKKCFEAGLRFCEPISIETGYLGTLLKIEPPDRRADNVNDDLTEVFIKLYNKVLLDNINWAKLIPKFDKLSQEDQICFLESSWMELLSWECIWRSRVHAGEYVQFATDLIFDRRKCEDGGVGGNLTPYLFDLSEKAFDLDISKEEYVLLKVIILVNGRIKQLPHCTINDDVFSALDEYSKRKFGDGSAKRISNLLSLLPHVRQLSQNAISRLYEAKNDSNLPICDLLKDILSEKSCK</sequence>
<dbReference type="AlphaFoldDB" id="A0A7I8V4X2"/>
<dbReference type="SUPFAM" id="SSF48508">
    <property type="entry name" value="Nuclear receptor ligand-binding domain"/>
    <property type="match status" value="1"/>
</dbReference>
<evidence type="ECO:0000259" key="10">
    <source>
        <dbReference type="PROSITE" id="PS51030"/>
    </source>
</evidence>
<evidence type="ECO:0000313" key="12">
    <source>
        <dbReference type="EMBL" id="CAD5111275.1"/>
    </source>
</evidence>
<dbReference type="GO" id="GO:0043565">
    <property type="term" value="F:sequence-specific DNA binding"/>
    <property type="evidence" value="ECO:0007669"/>
    <property type="project" value="InterPro"/>
</dbReference>
<dbReference type="EMBL" id="CAJFCJ010000001">
    <property type="protein sequence ID" value="CAD5111275.1"/>
    <property type="molecule type" value="Genomic_DNA"/>
</dbReference>
<dbReference type="OrthoDB" id="8580220at2759"/>
<feature type="region of interest" description="Disordered" evidence="9">
    <location>
        <begin position="1"/>
        <end position="39"/>
    </location>
</feature>
<keyword evidence="4" id="KW-0805">Transcription regulation</keyword>
<evidence type="ECO:0000259" key="11">
    <source>
        <dbReference type="PROSITE" id="PS51843"/>
    </source>
</evidence>
<dbReference type="PANTHER" id="PTHR48092">
    <property type="entry name" value="KNIRPS-RELATED PROTEIN-RELATED"/>
    <property type="match status" value="1"/>
</dbReference>
<dbReference type="Pfam" id="PF00104">
    <property type="entry name" value="Hormone_recep"/>
    <property type="match status" value="1"/>
</dbReference>
<keyword evidence="5" id="KW-0238">DNA-binding</keyword>
<dbReference type="InterPro" id="IPR035500">
    <property type="entry name" value="NHR-like_dom_sf"/>
</dbReference>
<evidence type="ECO:0000313" key="13">
    <source>
        <dbReference type="Proteomes" id="UP000549394"/>
    </source>
</evidence>
<dbReference type="Gene3D" id="1.10.565.10">
    <property type="entry name" value="Retinoid X Receptor"/>
    <property type="match status" value="1"/>
</dbReference>
<name>A0A7I8V4X2_9ANNE</name>
<dbReference type="SUPFAM" id="SSF57716">
    <property type="entry name" value="Glucocorticoid receptor-like (DNA-binding domain)"/>
    <property type="match status" value="1"/>
</dbReference>
<dbReference type="InterPro" id="IPR001628">
    <property type="entry name" value="Znf_hrmn_rcpt"/>
</dbReference>
<protein>
    <submittedName>
        <fullName evidence="12">DgyrCDS596</fullName>
    </submittedName>
</protein>
<keyword evidence="13" id="KW-1185">Reference proteome</keyword>
<feature type="compositionally biased region" description="Basic and acidic residues" evidence="9">
    <location>
        <begin position="1"/>
        <end position="22"/>
    </location>
</feature>
<dbReference type="InterPro" id="IPR001723">
    <property type="entry name" value="Nuclear_hrmn_rcpt"/>
</dbReference>
<evidence type="ECO:0000256" key="2">
    <source>
        <dbReference type="ARBA" id="ARBA00022771"/>
    </source>
</evidence>
<dbReference type="SMART" id="SM00430">
    <property type="entry name" value="HOLI"/>
    <property type="match status" value="1"/>
</dbReference>
<comment type="caution">
    <text evidence="12">The sequence shown here is derived from an EMBL/GenBank/DDBJ whole genome shotgun (WGS) entry which is preliminary data.</text>
</comment>
<evidence type="ECO:0000256" key="3">
    <source>
        <dbReference type="ARBA" id="ARBA00022833"/>
    </source>
</evidence>
<proteinExistence type="predicted"/>
<reference evidence="12 13" key="1">
    <citation type="submission" date="2020-08" db="EMBL/GenBank/DDBJ databases">
        <authorList>
            <person name="Hejnol A."/>
        </authorList>
    </citation>
    <scope>NUCLEOTIDE SEQUENCE [LARGE SCALE GENOMIC DNA]</scope>
</reference>
<dbReference type="GO" id="GO:0003700">
    <property type="term" value="F:DNA-binding transcription factor activity"/>
    <property type="evidence" value="ECO:0007669"/>
    <property type="project" value="InterPro"/>
</dbReference>
<feature type="domain" description="NR LBD" evidence="11">
    <location>
        <begin position="301"/>
        <end position="522"/>
    </location>
</feature>
<evidence type="ECO:0000256" key="8">
    <source>
        <dbReference type="ARBA" id="ARBA00023242"/>
    </source>
</evidence>
<dbReference type="InterPro" id="IPR050200">
    <property type="entry name" value="Nuclear_hormone_rcpt_NR3"/>
</dbReference>
<dbReference type="InterPro" id="IPR000536">
    <property type="entry name" value="Nucl_hrmn_rcpt_lig-bd"/>
</dbReference>
<keyword evidence="7" id="KW-0675">Receptor</keyword>
<accession>A0A7I8V4X2</accession>
<evidence type="ECO:0000256" key="7">
    <source>
        <dbReference type="ARBA" id="ARBA00023170"/>
    </source>
</evidence>
<keyword evidence="3" id="KW-0862">Zinc</keyword>
<gene>
    <name evidence="12" type="ORF">DGYR_LOCUS596</name>
</gene>
<keyword evidence="2" id="KW-0863">Zinc-finger</keyword>
<dbReference type="GO" id="GO:0008270">
    <property type="term" value="F:zinc ion binding"/>
    <property type="evidence" value="ECO:0007669"/>
    <property type="project" value="UniProtKB-KW"/>
</dbReference>
<dbReference type="Proteomes" id="UP000549394">
    <property type="component" value="Unassembled WGS sequence"/>
</dbReference>
<keyword evidence="8" id="KW-0539">Nucleus</keyword>
<evidence type="ECO:0000256" key="5">
    <source>
        <dbReference type="ARBA" id="ARBA00023125"/>
    </source>
</evidence>
<feature type="domain" description="Nuclear receptor" evidence="10">
    <location>
        <begin position="243"/>
        <end position="298"/>
    </location>
</feature>
<evidence type="ECO:0000256" key="4">
    <source>
        <dbReference type="ARBA" id="ARBA00023015"/>
    </source>
</evidence>
<dbReference type="PROSITE" id="PS51843">
    <property type="entry name" value="NR_LBD"/>
    <property type="match status" value="1"/>
</dbReference>